<keyword evidence="5 16" id="KW-0679">Respiratory chain</keyword>
<evidence type="ECO:0000256" key="11">
    <source>
        <dbReference type="ARBA" id="ARBA00023004"/>
    </source>
</evidence>
<accession>A0ABM8AU00</accession>
<dbReference type="InterPro" id="IPR001505">
    <property type="entry name" value="Copper_CuA"/>
</dbReference>
<evidence type="ECO:0000256" key="12">
    <source>
        <dbReference type="ARBA" id="ARBA00023008"/>
    </source>
</evidence>
<evidence type="ECO:0000256" key="6">
    <source>
        <dbReference type="ARBA" id="ARBA00022692"/>
    </source>
</evidence>
<comment type="subcellular location">
    <subcellularLocation>
        <location evidence="16">Cell membrane</location>
        <topology evidence="16">Multi-pass membrane protein</topology>
    </subcellularLocation>
    <subcellularLocation>
        <location evidence="1">Membrane</location>
        <topology evidence="1">Multi-pass membrane protein</topology>
    </subcellularLocation>
</comment>
<keyword evidence="23" id="KW-1185">Reference proteome</keyword>
<evidence type="ECO:0000256" key="8">
    <source>
        <dbReference type="ARBA" id="ARBA00022967"/>
    </source>
</evidence>
<keyword evidence="4 15" id="KW-0349">Heme</keyword>
<dbReference type="SUPFAM" id="SSF46626">
    <property type="entry name" value="Cytochrome c"/>
    <property type="match status" value="2"/>
</dbReference>
<evidence type="ECO:0000256" key="3">
    <source>
        <dbReference type="ARBA" id="ARBA00022448"/>
    </source>
</evidence>
<keyword evidence="7 15" id="KW-0479">Metal-binding</keyword>
<evidence type="ECO:0000256" key="13">
    <source>
        <dbReference type="ARBA" id="ARBA00023136"/>
    </source>
</evidence>
<keyword evidence="11 15" id="KW-0408">Iron</keyword>
<dbReference type="PANTHER" id="PTHR22888:SF9">
    <property type="entry name" value="CYTOCHROME C OXIDASE SUBUNIT 2"/>
    <property type="match status" value="1"/>
</dbReference>
<keyword evidence="12 17" id="KW-0186">Copper</keyword>
<dbReference type="Gene3D" id="1.10.287.90">
    <property type="match status" value="1"/>
</dbReference>
<feature type="domain" description="Cytochrome c" evidence="21">
    <location>
        <begin position="312"/>
        <end position="411"/>
    </location>
</feature>
<name>A0ABM8AU00_9BACT</name>
<dbReference type="InterPro" id="IPR036257">
    <property type="entry name" value="Cyt_c_oxidase_su2_TM_sf"/>
</dbReference>
<dbReference type="EC" id="7.1.1.9" evidence="17"/>
<dbReference type="Gene3D" id="2.60.40.420">
    <property type="entry name" value="Cupredoxins - blue copper proteins"/>
    <property type="match status" value="1"/>
</dbReference>
<evidence type="ECO:0000259" key="20">
    <source>
        <dbReference type="PROSITE" id="PS50999"/>
    </source>
</evidence>
<dbReference type="Proteomes" id="UP001061361">
    <property type="component" value="Chromosome"/>
</dbReference>
<dbReference type="InterPro" id="IPR045187">
    <property type="entry name" value="CcO_II"/>
</dbReference>
<dbReference type="InterPro" id="IPR009056">
    <property type="entry name" value="Cyt_c-like_dom"/>
</dbReference>
<dbReference type="EMBL" id="AP026708">
    <property type="protein sequence ID" value="BDQ34976.1"/>
    <property type="molecule type" value="Genomic_DNA"/>
</dbReference>
<keyword evidence="10 18" id="KW-1133">Transmembrane helix</keyword>
<evidence type="ECO:0000256" key="17">
    <source>
        <dbReference type="RuleBase" id="RU004024"/>
    </source>
</evidence>
<dbReference type="InterPro" id="IPR014222">
    <property type="entry name" value="Cyt_c_oxidase_su2"/>
</dbReference>
<dbReference type="PANTHER" id="PTHR22888">
    <property type="entry name" value="CYTOCHROME C OXIDASE, SUBUNIT II"/>
    <property type="match status" value="1"/>
</dbReference>
<dbReference type="SUPFAM" id="SSF81464">
    <property type="entry name" value="Cytochrome c oxidase subunit II-like, transmembrane region"/>
    <property type="match status" value="1"/>
</dbReference>
<proteinExistence type="inferred from homology"/>
<dbReference type="CDD" id="cd13915">
    <property type="entry name" value="CuRO_HCO_II_like_2"/>
    <property type="match status" value="1"/>
</dbReference>
<keyword evidence="8" id="KW-1278">Translocase</keyword>
<evidence type="ECO:0000256" key="15">
    <source>
        <dbReference type="PROSITE-ProRule" id="PRU00433"/>
    </source>
</evidence>
<dbReference type="RefSeq" id="WP_264981868.1">
    <property type="nucleotide sequence ID" value="NZ_AP026708.1"/>
</dbReference>
<dbReference type="PROSITE" id="PS51007">
    <property type="entry name" value="CYTC"/>
    <property type="match status" value="2"/>
</dbReference>
<keyword evidence="3 16" id="KW-0813">Transport</keyword>
<evidence type="ECO:0000256" key="1">
    <source>
        <dbReference type="ARBA" id="ARBA00004141"/>
    </source>
</evidence>
<evidence type="ECO:0000259" key="19">
    <source>
        <dbReference type="PROSITE" id="PS50857"/>
    </source>
</evidence>
<sequence>MYPQVFSAAQQVDKAFLIIFGFAVLVLLAVTVAMVWFLWRYHYKRNPVATDIKGSVLLEVVWTVLPLVIVMGLFWTGWTSFQAMRSIPENAMVVGVEGRMWSWKFTYENGKTSSELVVPVNRPIRLELTSRDVIHSLYIPAMRVKWDLVPGMDTEAWFQSDREGEFDIFCAEYCGLKHANMITLLKVVTQEEFDGWLEGTPDEPGGKPRGLALMEEYGCFDCHAMDGTADVAPPLDGIGGTDRPVVLPDGTARTFKANAAYLKTSILNPGAAMVEGWGDEMPPYEGDLSEEDADAIVNYLLGLDESGNPLAAPPHPGETLADEQGCFGCHTATGEDDVGPTFLGLFGTRRTVTDADGNNPRTVAVDEDYLRRAIIAPSDTIPEGFEDAMPAYDDLAPETLEGLIRYIESLGSGGDQ</sequence>
<evidence type="ECO:0000256" key="5">
    <source>
        <dbReference type="ARBA" id="ARBA00022660"/>
    </source>
</evidence>
<evidence type="ECO:0000256" key="18">
    <source>
        <dbReference type="SAM" id="Phobius"/>
    </source>
</evidence>
<evidence type="ECO:0000256" key="9">
    <source>
        <dbReference type="ARBA" id="ARBA00022982"/>
    </source>
</evidence>
<feature type="domain" description="Cytochrome oxidase subunit II transmembrane region profile" evidence="20">
    <location>
        <begin position="1"/>
        <end position="88"/>
    </location>
</feature>
<dbReference type="Pfam" id="PF00116">
    <property type="entry name" value="COX2"/>
    <property type="match status" value="1"/>
</dbReference>
<dbReference type="PROSITE" id="PS50999">
    <property type="entry name" value="COX2_TM"/>
    <property type="match status" value="1"/>
</dbReference>
<reference evidence="22" key="1">
    <citation type="submission" date="2022-08" db="EMBL/GenBank/DDBJ databases">
        <title>Genome Sequence of the sulphate-reducing bacterium, Pseudodesulfovibrio portus JCM14722.</title>
        <authorList>
            <person name="Kondo R."/>
            <person name="Kataoka T."/>
        </authorList>
    </citation>
    <scope>NUCLEOTIDE SEQUENCE</scope>
    <source>
        <strain evidence="22">JCM 14722</strain>
    </source>
</reference>
<keyword evidence="13 18" id="KW-0472">Membrane</keyword>
<dbReference type="SUPFAM" id="SSF49503">
    <property type="entry name" value="Cupredoxins"/>
    <property type="match status" value="1"/>
</dbReference>
<evidence type="ECO:0000313" key="23">
    <source>
        <dbReference type="Proteomes" id="UP001061361"/>
    </source>
</evidence>
<comment type="cofactor">
    <cofactor evidence="17">
        <name>Cu cation</name>
        <dbReference type="ChEBI" id="CHEBI:23378"/>
    </cofactor>
    <text evidence="17">Binds a copper A center.</text>
</comment>
<protein>
    <recommendedName>
        <fullName evidence="17">Cytochrome c oxidase subunit 2</fullName>
        <ecNumber evidence="17">7.1.1.9</ecNumber>
    </recommendedName>
</protein>
<dbReference type="InterPro" id="IPR008972">
    <property type="entry name" value="Cupredoxin"/>
</dbReference>
<dbReference type="InterPro" id="IPR036909">
    <property type="entry name" value="Cyt_c-like_dom_sf"/>
</dbReference>
<dbReference type="Gene3D" id="1.10.760.10">
    <property type="entry name" value="Cytochrome c-like domain"/>
    <property type="match status" value="2"/>
</dbReference>
<feature type="transmembrane region" description="Helical" evidence="18">
    <location>
        <begin position="60"/>
        <end position="78"/>
    </location>
</feature>
<dbReference type="PROSITE" id="PS50857">
    <property type="entry name" value="COX2_CUA"/>
    <property type="match status" value="1"/>
</dbReference>
<evidence type="ECO:0000256" key="16">
    <source>
        <dbReference type="RuleBase" id="RU000456"/>
    </source>
</evidence>
<feature type="transmembrane region" description="Helical" evidence="18">
    <location>
        <begin position="15"/>
        <end position="39"/>
    </location>
</feature>
<feature type="domain" description="Cytochrome c" evidence="21">
    <location>
        <begin position="205"/>
        <end position="304"/>
    </location>
</feature>
<keyword evidence="6 16" id="KW-0812">Transmembrane</keyword>
<feature type="domain" description="Cytochrome oxidase subunit II copper A binding" evidence="19">
    <location>
        <begin position="89"/>
        <end position="199"/>
    </location>
</feature>
<dbReference type="InterPro" id="IPR002429">
    <property type="entry name" value="CcO_II-like_C"/>
</dbReference>
<dbReference type="PROSITE" id="PS00078">
    <property type="entry name" value="COX2"/>
    <property type="match status" value="1"/>
</dbReference>
<comment type="similarity">
    <text evidence="2 16">Belongs to the cytochrome c oxidase subunit 2 family.</text>
</comment>
<evidence type="ECO:0000259" key="21">
    <source>
        <dbReference type="PROSITE" id="PS51007"/>
    </source>
</evidence>
<dbReference type="Pfam" id="PF13442">
    <property type="entry name" value="Cytochrome_CBB3"/>
    <property type="match status" value="1"/>
</dbReference>
<evidence type="ECO:0000256" key="10">
    <source>
        <dbReference type="ARBA" id="ARBA00022989"/>
    </source>
</evidence>
<evidence type="ECO:0000256" key="4">
    <source>
        <dbReference type="ARBA" id="ARBA00022617"/>
    </source>
</evidence>
<dbReference type="InterPro" id="IPR011759">
    <property type="entry name" value="Cyt_c_oxidase_su2_TM_dom"/>
</dbReference>
<evidence type="ECO:0000256" key="7">
    <source>
        <dbReference type="ARBA" id="ARBA00022723"/>
    </source>
</evidence>
<comment type="function">
    <text evidence="14 17">Subunits I and II form the functional core of the enzyme complex. Electrons originating in cytochrome c are transferred via heme a and Cu(A) to the binuclear center formed by heme a3 and Cu(B).</text>
</comment>
<dbReference type="Pfam" id="PF02790">
    <property type="entry name" value="COX2_TM"/>
    <property type="match status" value="1"/>
</dbReference>
<evidence type="ECO:0000256" key="14">
    <source>
        <dbReference type="ARBA" id="ARBA00024688"/>
    </source>
</evidence>
<evidence type="ECO:0000313" key="22">
    <source>
        <dbReference type="EMBL" id="BDQ34976.1"/>
    </source>
</evidence>
<evidence type="ECO:0000256" key="2">
    <source>
        <dbReference type="ARBA" id="ARBA00007866"/>
    </source>
</evidence>
<comment type="catalytic activity">
    <reaction evidence="17">
        <text>4 Fe(II)-[cytochrome c] + O2 + 8 H(+)(in) = 4 Fe(III)-[cytochrome c] + 2 H2O + 4 H(+)(out)</text>
        <dbReference type="Rhea" id="RHEA:11436"/>
        <dbReference type="Rhea" id="RHEA-COMP:10350"/>
        <dbReference type="Rhea" id="RHEA-COMP:14399"/>
        <dbReference type="ChEBI" id="CHEBI:15377"/>
        <dbReference type="ChEBI" id="CHEBI:15378"/>
        <dbReference type="ChEBI" id="CHEBI:15379"/>
        <dbReference type="ChEBI" id="CHEBI:29033"/>
        <dbReference type="ChEBI" id="CHEBI:29034"/>
        <dbReference type="EC" id="7.1.1.9"/>
    </reaction>
</comment>
<gene>
    <name evidence="22" type="ORF">JCM14722_25180</name>
</gene>
<organism evidence="22 23">
    <name type="scientific">Pseudodesulfovibrio portus</name>
    <dbReference type="NCBI Taxonomy" id="231439"/>
    <lineage>
        <taxon>Bacteria</taxon>
        <taxon>Pseudomonadati</taxon>
        <taxon>Thermodesulfobacteriota</taxon>
        <taxon>Desulfovibrionia</taxon>
        <taxon>Desulfovibrionales</taxon>
        <taxon>Desulfovibrionaceae</taxon>
    </lineage>
</organism>
<keyword evidence="9 16" id="KW-0249">Electron transport</keyword>
<dbReference type="NCBIfam" id="TIGR02866">
    <property type="entry name" value="CoxB"/>
    <property type="match status" value="1"/>
</dbReference>